<evidence type="ECO:0000256" key="5">
    <source>
        <dbReference type="ARBA" id="ARBA00022764"/>
    </source>
</evidence>
<evidence type="ECO:0000256" key="1">
    <source>
        <dbReference type="ARBA" id="ARBA00004418"/>
    </source>
</evidence>
<dbReference type="AlphaFoldDB" id="A0A379A952"/>
<dbReference type="SUPFAM" id="SSF53850">
    <property type="entry name" value="Periplasmic binding protein-like II"/>
    <property type="match status" value="1"/>
</dbReference>
<evidence type="ECO:0000256" key="2">
    <source>
        <dbReference type="ARBA" id="ARBA00006099"/>
    </source>
</evidence>
<keyword evidence="3" id="KW-0813">Transport</keyword>
<dbReference type="PANTHER" id="PTHR30368:SF2">
    <property type="entry name" value="SULFATE-BINDING PROTEIN"/>
    <property type="match status" value="1"/>
</dbReference>
<keyword evidence="4" id="KW-0732">Signal</keyword>
<sequence>MSVVDKVVDEKGTRKVADAYLKYLYSPEGQTIAAQNYYRPRDAEVAKKFASTFAPVKLFTIQDKFGGWTQAQKAHFADGGSYDQVMKP</sequence>
<dbReference type="GO" id="GO:0042597">
    <property type="term" value="C:periplasmic space"/>
    <property type="evidence" value="ECO:0007669"/>
    <property type="project" value="UniProtKB-SubCell"/>
</dbReference>
<dbReference type="InterPro" id="IPR005669">
    <property type="entry name" value="Thiosulph/SO4-bd"/>
</dbReference>
<evidence type="ECO:0000313" key="6">
    <source>
        <dbReference type="EMBL" id="SUB14391.1"/>
    </source>
</evidence>
<comment type="subcellular location">
    <subcellularLocation>
        <location evidence="1">Periplasm</location>
    </subcellularLocation>
</comment>
<reference evidence="6 7" key="1">
    <citation type="submission" date="2018-06" db="EMBL/GenBank/DDBJ databases">
        <authorList>
            <consortium name="Pathogen Informatics"/>
            <person name="Doyle S."/>
        </authorList>
    </citation>
    <scope>NUCLEOTIDE SEQUENCE [LARGE SCALE GENOMIC DNA]</scope>
    <source>
        <strain evidence="6 7">NCTC9381</strain>
    </source>
</reference>
<dbReference type="EMBL" id="UGSO01000001">
    <property type="protein sequence ID" value="SUB14391.1"/>
    <property type="molecule type" value="Genomic_DNA"/>
</dbReference>
<proteinExistence type="inferred from homology"/>
<dbReference type="GO" id="GO:0140104">
    <property type="term" value="F:molecular carrier activity"/>
    <property type="evidence" value="ECO:0007669"/>
    <property type="project" value="InterPro"/>
</dbReference>
<name>A0A379A952_ENTAG</name>
<organism evidence="6 7">
    <name type="scientific">Enterobacter agglomerans</name>
    <name type="common">Erwinia herbicola</name>
    <name type="synonym">Pantoea agglomerans</name>
    <dbReference type="NCBI Taxonomy" id="549"/>
    <lineage>
        <taxon>Bacteria</taxon>
        <taxon>Pseudomonadati</taxon>
        <taxon>Pseudomonadota</taxon>
        <taxon>Gammaproteobacteria</taxon>
        <taxon>Enterobacterales</taxon>
        <taxon>Erwiniaceae</taxon>
        <taxon>Pantoea</taxon>
        <taxon>Pantoea agglomerans group</taxon>
    </lineage>
</organism>
<comment type="similarity">
    <text evidence="2">Belongs to the prokaryotic sulfate-binding protein family.</text>
</comment>
<dbReference type="PANTHER" id="PTHR30368">
    <property type="entry name" value="SULFATE-BINDING PROTEIN"/>
    <property type="match status" value="1"/>
</dbReference>
<accession>A0A379A952</accession>
<protein>
    <submittedName>
        <fullName evidence="6">Sulfate starvation-induced protein 2</fullName>
    </submittedName>
</protein>
<keyword evidence="7" id="KW-1185">Reference proteome</keyword>
<keyword evidence="5" id="KW-0574">Periplasm</keyword>
<evidence type="ECO:0000256" key="4">
    <source>
        <dbReference type="ARBA" id="ARBA00022729"/>
    </source>
</evidence>
<gene>
    <name evidence="6" type="primary">sbp_3</name>
    <name evidence="6" type="ORF">NCTC9381_00231</name>
</gene>
<evidence type="ECO:0000256" key="3">
    <source>
        <dbReference type="ARBA" id="ARBA00022448"/>
    </source>
</evidence>
<dbReference type="GO" id="GO:1902358">
    <property type="term" value="P:sulfate transmembrane transport"/>
    <property type="evidence" value="ECO:0007669"/>
    <property type="project" value="InterPro"/>
</dbReference>
<dbReference type="Gene3D" id="3.40.190.10">
    <property type="entry name" value="Periplasmic binding protein-like II"/>
    <property type="match status" value="2"/>
</dbReference>
<dbReference type="Proteomes" id="UP000254640">
    <property type="component" value="Unassembled WGS sequence"/>
</dbReference>
<evidence type="ECO:0000313" key="7">
    <source>
        <dbReference type="Proteomes" id="UP000254640"/>
    </source>
</evidence>